<evidence type="ECO:0000256" key="6">
    <source>
        <dbReference type="ARBA" id="ARBA00022777"/>
    </source>
</evidence>
<keyword evidence="3 11" id="KW-0597">Phosphoprotein</keyword>
<dbReference type="SUPFAM" id="SSF63829">
    <property type="entry name" value="Calcium-dependent phosphotriesterase"/>
    <property type="match status" value="3"/>
</dbReference>
<dbReference type="PRINTS" id="PR00344">
    <property type="entry name" value="BCTRLSENSOR"/>
</dbReference>
<dbReference type="PROSITE" id="PS01124">
    <property type="entry name" value="HTH_ARAC_FAMILY_2"/>
    <property type="match status" value="1"/>
</dbReference>
<feature type="modified residue" description="4-aspartylphosphate" evidence="11">
    <location>
        <position position="1158"/>
    </location>
</feature>
<dbReference type="EMBL" id="LVYD01000124">
    <property type="protein sequence ID" value="OQP56903.1"/>
    <property type="molecule type" value="Genomic_DNA"/>
</dbReference>
<dbReference type="InterPro" id="IPR009057">
    <property type="entry name" value="Homeodomain-like_sf"/>
</dbReference>
<keyword evidence="6" id="KW-0418">Kinase</keyword>
<dbReference type="CDD" id="cd16922">
    <property type="entry name" value="HATPase_EvgS-ArcB-TorS-like"/>
    <property type="match status" value="1"/>
</dbReference>
<dbReference type="Gene3D" id="1.10.287.130">
    <property type="match status" value="1"/>
</dbReference>
<evidence type="ECO:0000259" key="14">
    <source>
        <dbReference type="PROSITE" id="PS01124"/>
    </source>
</evidence>
<evidence type="ECO:0000256" key="13">
    <source>
        <dbReference type="SAM" id="SignalP"/>
    </source>
</evidence>
<dbReference type="Gene3D" id="3.40.50.2300">
    <property type="match status" value="1"/>
</dbReference>
<keyword evidence="10" id="KW-0804">Transcription</keyword>
<keyword evidence="18" id="KW-1185">Reference proteome</keyword>
<dbReference type="CDD" id="cd17574">
    <property type="entry name" value="REC_OmpR"/>
    <property type="match status" value="1"/>
</dbReference>
<dbReference type="SUPFAM" id="SSF55874">
    <property type="entry name" value="ATPase domain of HSP90 chaperone/DNA topoisomerase II/histidine kinase"/>
    <property type="match status" value="1"/>
</dbReference>
<dbReference type="InterPro" id="IPR013783">
    <property type="entry name" value="Ig-like_fold"/>
</dbReference>
<comment type="catalytic activity">
    <reaction evidence="1">
        <text>ATP + protein L-histidine = ADP + protein N-phospho-L-histidine.</text>
        <dbReference type="EC" id="2.7.13.3"/>
    </reaction>
</comment>
<keyword evidence="8" id="KW-0902">Two-component regulatory system</keyword>
<evidence type="ECO:0000256" key="2">
    <source>
        <dbReference type="ARBA" id="ARBA00012438"/>
    </source>
</evidence>
<dbReference type="InterPro" id="IPR011123">
    <property type="entry name" value="Y_Y_Y"/>
</dbReference>
<evidence type="ECO:0000256" key="8">
    <source>
        <dbReference type="ARBA" id="ARBA00023012"/>
    </source>
</evidence>
<dbReference type="PROSITE" id="PS50110">
    <property type="entry name" value="RESPONSE_REGULATORY"/>
    <property type="match status" value="1"/>
</dbReference>
<dbReference type="InterPro" id="IPR036890">
    <property type="entry name" value="HATPase_C_sf"/>
</dbReference>
<protein>
    <recommendedName>
        <fullName evidence="2">histidine kinase</fullName>
        <ecNumber evidence="2">2.7.13.3</ecNumber>
    </recommendedName>
</protein>
<dbReference type="PANTHER" id="PTHR43547">
    <property type="entry name" value="TWO-COMPONENT HISTIDINE KINASE"/>
    <property type="match status" value="1"/>
</dbReference>
<dbReference type="Pfam" id="PF07495">
    <property type="entry name" value="Y_Y_Y"/>
    <property type="match status" value="1"/>
</dbReference>
<dbReference type="Pfam" id="PF07494">
    <property type="entry name" value="Reg_prop"/>
    <property type="match status" value="10"/>
</dbReference>
<dbReference type="GO" id="GO:0003700">
    <property type="term" value="F:DNA-binding transcription factor activity"/>
    <property type="evidence" value="ECO:0007669"/>
    <property type="project" value="InterPro"/>
</dbReference>
<dbReference type="Pfam" id="PF12833">
    <property type="entry name" value="HTH_18"/>
    <property type="match status" value="1"/>
</dbReference>
<evidence type="ECO:0000256" key="1">
    <source>
        <dbReference type="ARBA" id="ARBA00000085"/>
    </source>
</evidence>
<dbReference type="Gene3D" id="3.30.565.10">
    <property type="entry name" value="Histidine kinase-like ATPase, C-terminal domain"/>
    <property type="match status" value="1"/>
</dbReference>
<dbReference type="Pfam" id="PF02518">
    <property type="entry name" value="HATPase_c"/>
    <property type="match status" value="1"/>
</dbReference>
<keyword evidence="7" id="KW-0067">ATP-binding</keyword>
<dbReference type="SUPFAM" id="SSF52172">
    <property type="entry name" value="CheY-like"/>
    <property type="match status" value="1"/>
</dbReference>
<dbReference type="SMART" id="SM00388">
    <property type="entry name" value="HisKA"/>
    <property type="match status" value="1"/>
</dbReference>
<gene>
    <name evidence="17" type="ORF">A3860_09995</name>
</gene>
<dbReference type="InterPro" id="IPR003661">
    <property type="entry name" value="HisK_dim/P_dom"/>
</dbReference>
<dbReference type="OrthoDB" id="1489484at2"/>
<dbReference type="InterPro" id="IPR015943">
    <property type="entry name" value="WD40/YVTN_repeat-like_dom_sf"/>
</dbReference>
<dbReference type="FunFam" id="3.30.565.10:FF:000037">
    <property type="entry name" value="Hybrid sensor histidine kinase/response regulator"/>
    <property type="match status" value="1"/>
</dbReference>
<proteinExistence type="predicted"/>
<dbReference type="GO" id="GO:0000155">
    <property type="term" value="F:phosphorelay sensor kinase activity"/>
    <property type="evidence" value="ECO:0007669"/>
    <property type="project" value="InterPro"/>
</dbReference>
<evidence type="ECO:0000256" key="12">
    <source>
        <dbReference type="SAM" id="MobiDB-lite"/>
    </source>
</evidence>
<dbReference type="PANTHER" id="PTHR43547:SF2">
    <property type="entry name" value="HYBRID SIGNAL TRANSDUCTION HISTIDINE KINASE C"/>
    <property type="match status" value="1"/>
</dbReference>
<keyword evidence="13" id="KW-0732">Signal</keyword>
<accession>A0A1V9FEW3</accession>
<feature type="region of interest" description="Disordered" evidence="12">
    <location>
        <begin position="1080"/>
        <end position="1110"/>
    </location>
</feature>
<dbReference type="SMART" id="SM00342">
    <property type="entry name" value="HTH_ARAC"/>
    <property type="match status" value="1"/>
</dbReference>
<keyword evidence="4" id="KW-0808">Transferase</keyword>
<dbReference type="SUPFAM" id="SSF46689">
    <property type="entry name" value="Homeodomain-like"/>
    <property type="match status" value="1"/>
</dbReference>
<dbReference type="Gene3D" id="2.130.10.10">
    <property type="entry name" value="YVTN repeat-like/Quinoprotein amine dehydrogenase"/>
    <property type="match status" value="2"/>
</dbReference>
<evidence type="ECO:0000256" key="7">
    <source>
        <dbReference type="ARBA" id="ARBA00022840"/>
    </source>
</evidence>
<dbReference type="InterPro" id="IPR003594">
    <property type="entry name" value="HATPase_dom"/>
</dbReference>
<dbReference type="Pfam" id="PF00072">
    <property type="entry name" value="Response_reg"/>
    <property type="match status" value="1"/>
</dbReference>
<dbReference type="InterPro" id="IPR001789">
    <property type="entry name" value="Sig_transdc_resp-reg_receiver"/>
</dbReference>
<dbReference type="FunFam" id="1.10.287.130:FF:000045">
    <property type="entry name" value="Two-component system sensor histidine kinase/response regulator"/>
    <property type="match status" value="1"/>
</dbReference>
<keyword evidence="5" id="KW-0547">Nucleotide-binding</keyword>
<dbReference type="GO" id="GO:0005524">
    <property type="term" value="F:ATP binding"/>
    <property type="evidence" value="ECO:0007669"/>
    <property type="project" value="UniProtKB-KW"/>
</dbReference>
<evidence type="ECO:0000256" key="3">
    <source>
        <dbReference type="ARBA" id="ARBA00022553"/>
    </source>
</evidence>
<organism evidence="17 18">
    <name type="scientific">Niastella vici</name>
    <dbReference type="NCBI Taxonomy" id="1703345"/>
    <lineage>
        <taxon>Bacteria</taxon>
        <taxon>Pseudomonadati</taxon>
        <taxon>Bacteroidota</taxon>
        <taxon>Chitinophagia</taxon>
        <taxon>Chitinophagales</taxon>
        <taxon>Chitinophagaceae</taxon>
        <taxon>Niastella</taxon>
    </lineage>
</organism>
<feature type="domain" description="Response regulatory" evidence="16">
    <location>
        <begin position="1110"/>
        <end position="1225"/>
    </location>
</feature>
<evidence type="ECO:0000256" key="10">
    <source>
        <dbReference type="ARBA" id="ARBA00023163"/>
    </source>
</evidence>
<dbReference type="InterPro" id="IPR004358">
    <property type="entry name" value="Sig_transdc_His_kin-like_C"/>
</dbReference>
<feature type="signal peptide" evidence="13">
    <location>
        <begin position="1"/>
        <end position="21"/>
    </location>
</feature>
<feature type="domain" description="HTH araC/xylS-type" evidence="14">
    <location>
        <begin position="1257"/>
        <end position="1356"/>
    </location>
</feature>
<dbReference type="InterPro" id="IPR018060">
    <property type="entry name" value="HTH_AraC"/>
</dbReference>
<dbReference type="InterPro" id="IPR005467">
    <property type="entry name" value="His_kinase_dom"/>
</dbReference>
<feature type="chain" id="PRO_5013365832" description="histidine kinase" evidence="13">
    <location>
        <begin position="22"/>
        <end position="1365"/>
    </location>
</feature>
<dbReference type="SMART" id="SM00387">
    <property type="entry name" value="HATPase_c"/>
    <property type="match status" value="1"/>
</dbReference>
<comment type="caution">
    <text evidence="17">The sequence shown here is derived from an EMBL/GenBank/DDBJ whole genome shotgun (WGS) entry which is preliminary data.</text>
</comment>
<evidence type="ECO:0000259" key="15">
    <source>
        <dbReference type="PROSITE" id="PS50109"/>
    </source>
</evidence>
<evidence type="ECO:0000313" key="17">
    <source>
        <dbReference type="EMBL" id="OQP56903.1"/>
    </source>
</evidence>
<dbReference type="Gene3D" id="1.10.10.60">
    <property type="entry name" value="Homeodomain-like"/>
    <property type="match status" value="2"/>
</dbReference>
<evidence type="ECO:0000259" key="16">
    <source>
        <dbReference type="PROSITE" id="PS50110"/>
    </source>
</evidence>
<reference evidence="17 18" key="1">
    <citation type="submission" date="2016-03" db="EMBL/GenBank/DDBJ databases">
        <title>Niastella vici sp. nov., isolated from farmland soil.</title>
        <authorList>
            <person name="Chen L."/>
            <person name="Wang D."/>
            <person name="Yang S."/>
            <person name="Wang G."/>
        </authorList>
    </citation>
    <scope>NUCLEOTIDE SEQUENCE [LARGE SCALE GENOMIC DNA]</scope>
    <source>
        <strain evidence="17 18">DJ57</strain>
    </source>
</reference>
<dbReference type="Proteomes" id="UP000192796">
    <property type="component" value="Unassembled WGS sequence"/>
</dbReference>
<evidence type="ECO:0000256" key="9">
    <source>
        <dbReference type="ARBA" id="ARBA00023015"/>
    </source>
</evidence>
<dbReference type="Pfam" id="PF00512">
    <property type="entry name" value="HisKA"/>
    <property type="match status" value="1"/>
</dbReference>
<dbReference type="GO" id="GO:0043565">
    <property type="term" value="F:sequence-specific DNA binding"/>
    <property type="evidence" value="ECO:0007669"/>
    <property type="project" value="InterPro"/>
</dbReference>
<evidence type="ECO:0000313" key="18">
    <source>
        <dbReference type="Proteomes" id="UP000192796"/>
    </source>
</evidence>
<dbReference type="PROSITE" id="PS50109">
    <property type="entry name" value="HIS_KIN"/>
    <property type="match status" value="1"/>
</dbReference>
<evidence type="ECO:0000256" key="4">
    <source>
        <dbReference type="ARBA" id="ARBA00022679"/>
    </source>
</evidence>
<dbReference type="InterPro" id="IPR036097">
    <property type="entry name" value="HisK_dim/P_sf"/>
</dbReference>
<dbReference type="SMART" id="SM00448">
    <property type="entry name" value="REC"/>
    <property type="match status" value="1"/>
</dbReference>
<dbReference type="FunFam" id="2.60.40.10:FF:000791">
    <property type="entry name" value="Two-component system sensor histidine kinase/response regulator"/>
    <property type="match status" value="1"/>
</dbReference>
<dbReference type="InterPro" id="IPR011006">
    <property type="entry name" value="CheY-like_superfamily"/>
</dbReference>
<dbReference type="STRING" id="1703345.A3860_09995"/>
<evidence type="ECO:0000256" key="11">
    <source>
        <dbReference type="PROSITE-ProRule" id="PRU00169"/>
    </source>
</evidence>
<name>A0A1V9FEW3_9BACT</name>
<dbReference type="CDD" id="cd00082">
    <property type="entry name" value="HisKA"/>
    <property type="match status" value="1"/>
</dbReference>
<dbReference type="EC" id="2.7.13.3" evidence="2"/>
<evidence type="ECO:0000256" key="5">
    <source>
        <dbReference type="ARBA" id="ARBA00022741"/>
    </source>
</evidence>
<dbReference type="SUPFAM" id="SSF47384">
    <property type="entry name" value="Homodimeric domain of signal transducing histidine kinase"/>
    <property type="match status" value="1"/>
</dbReference>
<keyword evidence="9" id="KW-0805">Transcription regulation</keyword>
<dbReference type="Gene3D" id="2.60.40.10">
    <property type="entry name" value="Immunoglobulins"/>
    <property type="match status" value="1"/>
</dbReference>
<feature type="domain" description="Histidine kinase" evidence="15">
    <location>
        <begin position="847"/>
        <end position="1070"/>
    </location>
</feature>
<sequence>MRKYIYIFWCFVLITAIPTSAQTKHINFTSLSSRDGLLSNSVNAIIKDRYGFMWFATEDGLNKFDGTNFTVYRHLPGDTTSLRTNEVLALHEDRSGNLWIGTGGGGLSLYDRKKDRFLHYPVKADTAMLTGSDVIRGICSDYQGHIWIAQFSALYMLDPVTQSISKHPLRDGAGKTVKTTLTSIYEDSKHRMWIGTDNGLFLYNVRTNTFRLYENNKTDLFSLPGNNIRALAEDNWGNIWVGAATGLSRLKPDGSGFIHYSYVSGTEINCIAADDQGLLWIGSSNGLYVYNIQAGTHSVFSHEYGNLQSLSSKLVRCMYIDKQGIYWFGTYPGGICKYDKNLNLFNLTLSSSFQQNKANIGVITALTENNNGHVLIGTDGNGLYEFDRKKEQIHPVNLRLKNINASNLTIFSMLRTRSNKLYIGTYSRGVIIPDQETGAYKQLIKGQGINDITGNDIFCLFEDSKGNIWIGTNGDGITVVNNNRVIARYSPLPQSNRESLLPINGYIRAIEEDAYGNIWIGTHGGGIAVYEPTTGKWTKYTQENSQLPSNKIQCLHCDSKGKMWIGTFSGLAAFEADKHLFTFFSEKDGLLNNMIYQIVEDGTGKLWLSTNTGLSQLDTDTKSFRNFTYLNGIQNSNFVRGVGLRLRDGEMLFGGMDGFNHFFPGQLTVNRNVPRVILTDLKISNKSVAAGNDAPIKEQISVANEIRLNYKQNFALSFVALNYTIPKQNHYAYKLDGFDKDWNYTGTSNMASYTNLDPGEYTFRVKASNNDDIWSTKDTTIKIIVKPPFWRTSYAYIFYILALGGLLLYSRYRGLSRLRKKFALEKEQQEVNRIQELDRMKLKFLTNLSHDFRTPISLIMGPVDQLIEGEGSPGKLEKLSMIRRNARRLLNLVNQLLDFRKMEEHELKLQVTKGEFVSFLREVTESFRDMSERKNIRFNFKTCINRLDALFDRDKMERILFNLLSNAFKFTLTGGHITVELQKAEISEDEETTRVWINVIDTGIGIPDDKKSQIFDRFFQNDTSTAILNQGSGIGLSITKEFIKLHGGSIHVESEPGKGSVFTIQVPLKRVYETTMAQQTMMQPEPKASHNGRNDAPAAPEESITNDTSPVLLVEDNDDFRFYLKDNLRHKYKVMEATNGKEGWQKTLSNHPQLIVSDISMPEMDGIELIKKIRADKRTSHIPVILLTAMTGQEQQINGLETGATDYITKPFNFEVLNAKIKNLLDLKHTMQTTYSKHIKLIATEPEVESPDEKLMAEIISYLEKNLTNPQLSVENLSRHLQMSRSTLYAKLLQLTGQKPVEYIRSFRLNKAAALMEKSNLSIVEISNQVGFTTSNYFAKSFRSQFNMIPSEYIAKVRKVKPNNS</sequence>
<dbReference type="InterPro" id="IPR011110">
    <property type="entry name" value="Reg_prop"/>
</dbReference>
<dbReference type="RefSeq" id="WP_081155865.1">
    <property type="nucleotide sequence ID" value="NZ_LVYD01000124.1"/>
</dbReference>
<dbReference type="CDD" id="cd00146">
    <property type="entry name" value="PKD"/>
    <property type="match status" value="1"/>
</dbReference>